<accession>A0A438BM77</accession>
<evidence type="ECO:0000256" key="1">
    <source>
        <dbReference type="SAM" id="MobiDB-lite"/>
    </source>
</evidence>
<feature type="region of interest" description="Disordered" evidence="1">
    <location>
        <begin position="84"/>
        <end position="117"/>
    </location>
</feature>
<reference evidence="2 3" key="1">
    <citation type="journal article" date="2018" name="PLoS Genet.">
        <title>Population sequencing reveals clonal diversity and ancestral inbreeding in the grapevine cultivar Chardonnay.</title>
        <authorList>
            <person name="Roach M.J."/>
            <person name="Johnson D.L."/>
            <person name="Bohlmann J."/>
            <person name="van Vuuren H.J."/>
            <person name="Jones S.J."/>
            <person name="Pretorius I.S."/>
            <person name="Schmidt S.A."/>
            <person name="Borneman A.R."/>
        </authorList>
    </citation>
    <scope>NUCLEOTIDE SEQUENCE [LARGE SCALE GENOMIC DNA]</scope>
    <source>
        <strain evidence="3">cv. Chardonnay</strain>
        <tissue evidence="2">Leaf</tissue>
    </source>
</reference>
<organism evidence="2 3">
    <name type="scientific">Vitis vinifera</name>
    <name type="common">Grape</name>
    <dbReference type="NCBI Taxonomy" id="29760"/>
    <lineage>
        <taxon>Eukaryota</taxon>
        <taxon>Viridiplantae</taxon>
        <taxon>Streptophyta</taxon>
        <taxon>Embryophyta</taxon>
        <taxon>Tracheophyta</taxon>
        <taxon>Spermatophyta</taxon>
        <taxon>Magnoliopsida</taxon>
        <taxon>eudicotyledons</taxon>
        <taxon>Gunneridae</taxon>
        <taxon>Pentapetalae</taxon>
        <taxon>rosids</taxon>
        <taxon>Vitales</taxon>
        <taxon>Vitaceae</taxon>
        <taxon>Viteae</taxon>
        <taxon>Vitis</taxon>
    </lineage>
</organism>
<sequence length="197" mass="22353">MMFDYYVVAYIARLIKEVKQWMRRSKSLMLNLVDIGTDQETRPGPAQEAVKARAMRVLKQKRITHSGTPGSNFGTSTNYNLNESWSHDSHGQNQSIQSIKPIETSSRSKSLKSKNERPETLISNVYSRRKTSTITLHVPIFDIVIANENGTQAFDTNVALNLPIAIGKGFRIYTHHFVRLNPWGKAMDEEVTASEEK</sequence>
<dbReference type="EMBL" id="QGNW01002722">
    <property type="protein sequence ID" value="RVW12077.1"/>
    <property type="molecule type" value="Genomic_DNA"/>
</dbReference>
<feature type="compositionally biased region" description="Polar residues" evidence="1">
    <location>
        <begin position="91"/>
        <end position="108"/>
    </location>
</feature>
<evidence type="ECO:0000313" key="3">
    <source>
        <dbReference type="Proteomes" id="UP000288805"/>
    </source>
</evidence>
<dbReference type="Proteomes" id="UP000288805">
    <property type="component" value="Unassembled WGS sequence"/>
</dbReference>
<comment type="caution">
    <text evidence="2">The sequence shown here is derived from an EMBL/GenBank/DDBJ whole genome shotgun (WGS) entry which is preliminary data.</text>
</comment>
<name>A0A438BM77_VITVI</name>
<dbReference type="AlphaFoldDB" id="A0A438BM77"/>
<gene>
    <name evidence="2" type="ORF">CK203_087348</name>
</gene>
<protein>
    <submittedName>
        <fullName evidence="2">Uncharacterized protein</fullName>
    </submittedName>
</protein>
<proteinExistence type="predicted"/>
<evidence type="ECO:0000313" key="2">
    <source>
        <dbReference type="EMBL" id="RVW12077.1"/>
    </source>
</evidence>